<evidence type="ECO:0000313" key="5">
    <source>
        <dbReference type="EMBL" id="KAJ3433202.1"/>
    </source>
</evidence>
<dbReference type="CDD" id="cd18186">
    <property type="entry name" value="BTB_POZ_ZBTB_KLHL-like"/>
    <property type="match status" value="1"/>
</dbReference>
<organism evidence="5 6">
    <name type="scientific">Anaeramoeba flamelloides</name>
    <dbReference type="NCBI Taxonomy" id="1746091"/>
    <lineage>
        <taxon>Eukaryota</taxon>
        <taxon>Metamonada</taxon>
        <taxon>Anaeramoebidae</taxon>
        <taxon>Anaeramoeba</taxon>
    </lineage>
</organism>
<feature type="repeat" description="ANK" evidence="3">
    <location>
        <begin position="304"/>
        <end position="336"/>
    </location>
</feature>
<feature type="repeat" description="ANK" evidence="3">
    <location>
        <begin position="272"/>
        <end position="304"/>
    </location>
</feature>
<dbReference type="SMART" id="SM00248">
    <property type="entry name" value="ANK"/>
    <property type="match status" value="10"/>
</dbReference>
<evidence type="ECO:0000256" key="2">
    <source>
        <dbReference type="ARBA" id="ARBA00023043"/>
    </source>
</evidence>
<feature type="domain" description="BTB" evidence="4">
    <location>
        <begin position="579"/>
        <end position="644"/>
    </location>
</feature>
<keyword evidence="2 3" id="KW-0040">ANK repeat</keyword>
<dbReference type="Proteomes" id="UP001146793">
    <property type="component" value="Unassembled WGS sequence"/>
</dbReference>
<dbReference type="AlphaFoldDB" id="A0AAV7YZ55"/>
<feature type="repeat" description="ANK" evidence="3">
    <location>
        <begin position="380"/>
        <end position="412"/>
    </location>
</feature>
<dbReference type="Gene3D" id="1.25.40.20">
    <property type="entry name" value="Ankyrin repeat-containing domain"/>
    <property type="match status" value="2"/>
</dbReference>
<protein>
    <submittedName>
        <fullName evidence="5">Ankyrin repeat protein</fullName>
    </submittedName>
</protein>
<gene>
    <name evidence="5" type="ORF">M0812_22155</name>
</gene>
<dbReference type="InterPro" id="IPR002110">
    <property type="entry name" value="Ankyrin_rpt"/>
</dbReference>
<reference evidence="5" key="1">
    <citation type="submission" date="2022-08" db="EMBL/GenBank/DDBJ databases">
        <title>Novel sulphate-reducing endosymbionts in the free-living metamonad Anaeramoeba.</title>
        <authorList>
            <person name="Jerlstrom-Hultqvist J."/>
            <person name="Cepicka I."/>
            <person name="Gallot-Lavallee L."/>
            <person name="Salas-Leiva D."/>
            <person name="Curtis B.A."/>
            <person name="Zahonova K."/>
            <person name="Pipaliya S."/>
            <person name="Dacks J."/>
            <person name="Roger A.J."/>
        </authorList>
    </citation>
    <scope>NUCLEOTIDE SEQUENCE</scope>
    <source>
        <strain evidence="5">Busselton2</strain>
    </source>
</reference>
<dbReference type="Pfam" id="PF12796">
    <property type="entry name" value="Ank_2"/>
    <property type="match status" value="3"/>
</dbReference>
<dbReference type="Pfam" id="PF00651">
    <property type="entry name" value="BTB"/>
    <property type="match status" value="1"/>
</dbReference>
<dbReference type="Gene3D" id="3.30.710.10">
    <property type="entry name" value="Potassium Channel Kv1.1, Chain A"/>
    <property type="match status" value="1"/>
</dbReference>
<feature type="repeat" description="ANK" evidence="3">
    <location>
        <begin position="171"/>
        <end position="203"/>
    </location>
</feature>
<evidence type="ECO:0000256" key="1">
    <source>
        <dbReference type="ARBA" id="ARBA00022737"/>
    </source>
</evidence>
<sequence length="675" mass="76370">MNSFQVQNASNPNNFNNSNFFNCYDKSEILPSKTNVTQNTSNTSTNLYLSKINEKSTCLSSLVDRKKIKPVKEFHTLKEAIKKNLLSYVENQIGNGFQLNVVDRKGHSCLYYACSDGNLEMIKYFLGFESSKTINNKQNFESFLKGIKKGHSEVVDLFHSKGLSPYQKTRNGETALHIGCLFGSLSVVKKLLEHNYSTVSVDKNKNTPLMNACRKGKAEIVELLLSQKEDCKSNGSNNEGETALILASKYGHVGVVRLLIKHGSKLMSKTKSNSNSLYEASKNGHVKVVDELLKNGAYVDSVVDGWTSLLIACQNGYLGTVKKLLQYGSNVTYSEPEYGFTSLFVAIENGHFEIVQELLNFSQNENNSETNVLLDQTSLSEETPLHLATTNGNLDIIKLLIDSGSNLESLDDCELTPLMCAVENDDEETVLLLLNNGAKIIENDSFQIEYLENLKIKKLLQNYHQICLDFLDLFNSQENCDYLITNNYSEKIGIHSSLVECRLDDSMGNLITEFKCHQKSDLELYLKWVYSGLMNNEDEKQLHIIDKINSNLNINTKQKSGKFAIQNDYEKLSLINSSKNFILTASNENIPVHKFVLQARSKMFQGLFLSVPNLSQINDYSKTSLQSIKCLIKYLYTDKLDHELNNNQLHELENAQEYFQLSQRSLLDYLLDTKF</sequence>
<dbReference type="SUPFAM" id="SSF54695">
    <property type="entry name" value="POZ domain"/>
    <property type="match status" value="1"/>
</dbReference>
<comment type="caution">
    <text evidence="5">The sequence shown here is derived from an EMBL/GenBank/DDBJ whole genome shotgun (WGS) entry which is preliminary data.</text>
</comment>
<dbReference type="PROSITE" id="PS50097">
    <property type="entry name" value="BTB"/>
    <property type="match status" value="1"/>
</dbReference>
<dbReference type="InterPro" id="IPR000210">
    <property type="entry name" value="BTB/POZ_dom"/>
</dbReference>
<dbReference type="Pfam" id="PF00023">
    <property type="entry name" value="Ank"/>
    <property type="match status" value="1"/>
</dbReference>
<dbReference type="SUPFAM" id="SSF48403">
    <property type="entry name" value="Ankyrin repeat"/>
    <property type="match status" value="2"/>
</dbReference>
<dbReference type="EMBL" id="JANTQA010000047">
    <property type="protein sequence ID" value="KAJ3433202.1"/>
    <property type="molecule type" value="Genomic_DNA"/>
</dbReference>
<dbReference type="PANTHER" id="PTHR24173">
    <property type="entry name" value="ANKYRIN REPEAT CONTAINING"/>
    <property type="match status" value="1"/>
</dbReference>
<dbReference type="InterPro" id="IPR011333">
    <property type="entry name" value="SKP1/BTB/POZ_sf"/>
</dbReference>
<feature type="repeat" description="ANK" evidence="3">
    <location>
        <begin position="338"/>
        <end position="370"/>
    </location>
</feature>
<dbReference type="InterPro" id="IPR036770">
    <property type="entry name" value="Ankyrin_rpt-contain_sf"/>
</dbReference>
<keyword evidence="1" id="KW-0677">Repeat</keyword>
<evidence type="ECO:0000313" key="6">
    <source>
        <dbReference type="Proteomes" id="UP001146793"/>
    </source>
</evidence>
<accession>A0AAV7YZ55</accession>
<feature type="repeat" description="ANK" evidence="3">
    <location>
        <begin position="413"/>
        <end position="445"/>
    </location>
</feature>
<dbReference type="PANTHER" id="PTHR24173:SF74">
    <property type="entry name" value="ANKYRIN REPEAT DOMAIN-CONTAINING PROTEIN 16"/>
    <property type="match status" value="1"/>
</dbReference>
<dbReference type="PROSITE" id="PS50297">
    <property type="entry name" value="ANK_REP_REGION"/>
    <property type="match status" value="5"/>
</dbReference>
<feature type="repeat" description="ANK" evidence="3">
    <location>
        <begin position="239"/>
        <end position="271"/>
    </location>
</feature>
<evidence type="ECO:0000256" key="3">
    <source>
        <dbReference type="PROSITE-ProRule" id="PRU00023"/>
    </source>
</evidence>
<feature type="repeat" description="ANK" evidence="3">
    <location>
        <begin position="204"/>
        <end position="236"/>
    </location>
</feature>
<evidence type="ECO:0000259" key="4">
    <source>
        <dbReference type="PROSITE" id="PS50097"/>
    </source>
</evidence>
<name>A0AAV7YZ55_9EUKA</name>
<proteinExistence type="predicted"/>
<dbReference type="PROSITE" id="PS50088">
    <property type="entry name" value="ANK_REPEAT"/>
    <property type="match status" value="8"/>
</dbReference>